<proteinExistence type="predicted"/>
<reference evidence="1" key="1">
    <citation type="journal article" date="2015" name="Nature">
        <title>Complex archaea that bridge the gap between prokaryotes and eukaryotes.</title>
        <authorList>
            <person name="Spang A."/>
            <person name="Saw J.H."/>
            <person name="Jorgensen S.L."/>
            <person name="Zaremba-Niedzwiedzka K."/>
            <person name="Martijn J."/>
            <person name="Lind A.E."/>
            <person name="van Eijk R."/>
            <person name="Schleper C."/>
            <person name="Guy L."/>
            <person name="Ettema T.J."/>
        </authorList>
    </citation>
    <scope>NUCLEOTIDE SEQUENCE</scope>
</reference>
<name>A0A0F9FS13_9ZZZZ</name>
<protein>
    <submittedName>
        <fullName evidence="1">Uncharacterized protein</fullName>
    </submittedName>
</protein>
<accession>A0A0F9FS13</accession>
<dbReference type="EMBL" id="LAZR01020326">
    <property type="protein sequence ID" value="KKL89294.1"/>
    <property type="molecule type" value="Genomic_DNA"/>
</dbReference>
<organism evidence="1">
    <name type="scientific">marine sediment metagenome</name>
    <dbReference type="NCBI Taxonomy" id="412755"/>
    <lineage>
        <taxon>unclassified sequences</taxon>
        <taxon>metagenomes</taxon>
        <taxon>ecological metagenomes</taxon>
    </lineage>
</organism>
<evidence type="ECO:0000313" key="1">
    <source>
        <dbReference type="EMBL" id="KKL89294.1"/>
    </source>
</evidence>
<comment type="caution">
    <text evidence="1">The sequence shown here is derived from an EMBL/GenBank/DDBJ whole genome shotgun (WGS) entry which is preliminary data.</text>
</comment>
<sequence>MRRYFYSLSEQPASPRSVGWSSVHTGQIPDQDHLEGFGLVDLTPILELWWSPVGPQHLSMVHLGSGGHISVLMPVFSLASLVGNPAALGVEPLTAPGLEGLRPVDWIIQWDQPLFLGEASQVPTDAPRSPRLGGIALLQDDVRTGHGALPRLCAATPTPSPDPQEITGESAATFTVDDHYFLLCLVPEERFELSRPFGQQLLRLPRLPLRHSGIFRN</sequence>
<gene>
    <name evidence="1" type="ORF">LCGC14_1916120</name>
</gene>
<dbReference type="AlphaFoldDB" id="A0A0F9FS13"/>